<dbReference type="EMBL" id="DS985266">
    <property type="protein sequence ID" value="EDV19818.1"/>
    <property type="molecule type" value="Genomic_DNA"/>
</dbReference>
<dbReference type="GeneID" id="6758901"/>
<dbReference type="Proteomes" id="UP000009022">
    <property type="component" value="Unassembled WGS sequence"/>
</dbReference>
<gene>
    <name evidence="2" type="ORF">TRIADDRAFT_61735</name>
</gene>
<dbReference type="AlphaFoldDB" id="B3SBU1"/>
<sequence length="162" mass="19102">MEENNECIKTKSLKDLSYNLLVKLIQYERYMNEIENSLEYLNTIRRVQHYRQNHENYFDKSTKPRTHYENIDFVGVILVHVADIKEDCYNLHDVEKEVLNSVIAFDFRKAEGTVPVWGFDLPQPLAYLAACIYNGEIYITGGLNEDRQCSNKVWKLSRQSKT</sequence>
<organism evidence="2 3">
    <name type="scientific">Trichoplax adhaerens</name>
    <name type="common">Trichoplax reptans</name>
    <dbReference type="NCBI Taxonomy" id="10228"/>
    <lineage>
        <taxon>Eukaryota</taxon>
        <taxon>Metazoa</taxon>
        <taxon>Placozoa</taxon>
        <taxon>Uniplacotomia</taxon>
        <taxon>Trichoplacea</taxon>
        <taxon>Trichoplacidae</taxon>
        <taxon>Trichoplax</taxon>
    </lineage>
</organism>
<evidence type="ECO:0000313" key="2">
    <source>
        <dbReference type="EMBL" id="EDV19818.1"/>
    </source>
</evidence>
<dbReference type="OrthoDB" id="432528at2759"/>
<dbReference type="KEGG" id="tad:TRIADDRAFT_61735"/>
<keyword evidence="3" id="KW-1185">Reference proteome</keyword>
<dbReference type="SUPFAM" id="SSF117281">
    <property type="entry name" value="Kelch motif"/>
    <property type="match status" value="1"/>
</dbReference>
<name>B3SBU1_TRIAD</name>
<dbReference type="InterPro" id="IPR015915">
    <property type="entry name" value="Kelch-typ_b-propeller"/>
</dbReference>
<evidence type="ECO:0000313" key="3">
    <source>
        <dbReference type="Proteomes" id="UP000009022"/>
    </source>
</evidence>
<accession>B3SBU1</accession>
<dbReference type="Gene3D" id="2.120.10.80">
    <property type="entry name" value="Kelch-type beta propeller"/>
    <property type="match status" value="1"/>
</dbReference>
<dbReference type="Pfam" id="PF01344">
    <property type="entry name" value="Kelch_1"/>
    <property type="match status" value="1"/>
</dbReference>
<reference evidence="2 3" key="1">
    <citation type="journal article" date="2008" name="Nature">
        <title>The Trichoplax genome and the nature of placozoans.</title>
        <authorList>
            <person name="Srivastava M."/>
            <person name="Begovic E."/>
            <person name="Chapman J."/>
            <person name="Putnam N.H."/>
            <person name="Hellsten U."/>
            <person name="Kawashima T."/>
            <person name="Kuo A."/>
            <person name="Mitros T."/>
            <person name="Salamov A."/>
            <person name="Carpenter M.L."/>
            <person name="Signorovitch A.Y."/>
            <person name="Moreno M.A."/>
            <person name="Kamm K."/>
            <person name="Grimwood J."/>
            <person name="Schmutz J."/>
            <person name="Shapiro H."/>
            <person name="Grigoriev I.V."/>
            <person name="Buss L.W."/>
            <person name="Schierwater B."/>
            <person name="Dellaporta S.L."/>
            <person name="Rokhsar D.S."/>
        </authorList>
    </citation>
    <scope>NUCLEOTIDE SEQUENCE [LARGE SCALE GENOMIC DNA]</scope>
    <source>
        <strain evidence="2 3">Grell-BS-1999</strain>
    </source>
</reference>
<protein>
    <submittedName>
        <fullName evidence="2">Uncharacterized protein</fullName>
    </submittedName>
</protein>
<dbReference type="CTD" id="6758901"/>
<keyword evidence="1" id="KW-0880">Kelch repeat</keyword>
<dbReference type="RefSeq" id="XP_002117688.1">
    <property type="nucleotide sequence ID" value="XM_002117652.1"/>
</dbReference>
<dbReference type="InParanoid" id="B3SBU1"/>
<proteinExistence type="predicted"/>
<dbReference type="HOGENOM" id="CLU_1637587_0_0_1"/>
<evidence type="ECO:0000256" key="1">
    <source>
        <dbReference type="ARBA" id="ARBA00022441"/>
    </source>
</evidence>
<dbReference type="InterPro" id="IPR006652">
    <property type="entry name" value="Kelch_1"/>
</dbReference>